<evidence type="ECO:0000259" key="1">
    <source>
        <dbReference type="Pfam" id="PF01814"/>
    </source>
</evidence>
<protein>
    <submittedName>
        <fullName evidence="2">Hemerythrin HHE cation binding domain-containing protein</fullName>
    </submittedName>
</protein>
<name>A0A1G7UZS8_PSEOR</name>
<sequence>MTTTETTPDLLGMRYAHRMMRFDLHRFTDLARRLAAGEPCDDRRAAAIVAWLRTLRQEIHHHHTVEDELCWPLIERSAGAEIDLEVLSEDHRALDPLLDQLHAATSAFAAGPDRRAAAGPLLAILTTIRDELDEHIESEEASVFPVVERYVSAQDWAELEKAIRKGGPPIGFVLPRFEAVMRPEERAQVRAAAGRVMFALLALLRPGFKRKERLVFGG</sequence>
<reference evidence="2 3" key="1">
    <citation type="submission" date="2016-10" db="EMBL/GenBank/DDBJ databases">
        <authorList>
            <person name="de Groot N.N."/>
        </authorList>
    </citation>
    <scope>NUCLEOTIDE SEQUENCE [LARGE SCALE GENOMIC DNA]</scope>
    <source>
        <strain evidence="2 3">CGMCC 4.3143</strain>
    </source>
</reference>
<dbReference type="Gene3D" id="1.20.120.520">
    <property type="entry name" value="nmb1532 protein domain like"/>
    <property type="match status" value="1"/>
</dbReference>
<proteinExistence type="predicted"/>
<dbReference type="OrthoDB" id="5197650at2"/>
<dbReference type="InterPro" id="IPR012312">
    <property type="entry name" value="Hemerythrin-like"/>
</dbReference>
<gene>
    <name evidence="2" type="ORF">SAMN05216377_112205</name>
</gene>
<organism evidence="2 3">
    <name type="scientific">Pseudonocardia oroxyli</name>
    <dbReference type="NCBI Taxonomy" id="366584"/>
    <lineage>
        <taxon>Bacteria</taxon>
        <taxon>Bacillati</taxon>
        <taxon>Actinomycetota</taxon>
        <taxon>Actinomycetes</taxon>
        <taxon>Pseudonocardiales</taxon>
        <taxon>Pseudonocardiaceae</taxon>
        <taxon>Pseudonocardia</taxon>
    </lineage>
</organism>
<dbReference type="EMBL" id="FNBE01000012">
    <property type="protein sequence ID" value="SDG52788.1"/>
    <property type="molecule type" value="Genomic_DNA"/>
</dbReference>
<dbReference type="Pfam" id="PF01814">
    <property type="entry name" value="Hemerythrin"/>
    <property type="match status" value="1"/>
</dbReference>
<dbReference type="Proteomes" id="UP000198967">
    <property type="component" value="Unassembled WGS sequence"/>
</dbReference>
<dbReference type="PANTHER" id="PTHR39966:SF1">
    <property type="entry name" value="HEMERYTHRIN-LIKE DOMAIN-CONTAINING PROTEIN"/>
    <property type="match status" value="1"/>
</dbReference>
<dbReference type="STRING" id="366584.SAMN05216377_112205"/>
<dbReference type="RefSeq" id="WP_093086751.1">
    <property type="nucleotide sequence ID" value="NZ_FNBE01000012.1"/>
</dbReference>
<dbReference type="CDD" id="cd12108">
    <property type="entry name" value="Hr-like"/>
    <property type="match status" value="1"/>
</dbReference>
<dbReference type="PANTHER" id="PTHR39966">
    <property type="entry name" value="BLL2471 PROTEIN-RELATED"/>
    <property type="match status" value="1"/>
</dbReference>
<evidence type="ECO:0000313" key="2">
    <source>
        <dbReference type="EMBL" id="SDG52788.1"/>
    </source>
</evidence>
<evidence type="ECO:0000313" key="3">
    <source>
        <dbReference type="Proteomes" id="UP000198967"/>
    </source>
</evidence>
<dbReference type="GO" id="GO:0005886">
    <property type="term" value="C:plasma membrane"/>
    <property type="evidence" value="ECO:0007669"/>
    <property type="project" value="TreeGrafter"/>
</dbReference>
<keyword evidence="3" id="KW-1185">Reference proteome</keyword>
<dbReference type="AlphaFoldDB" id="A0A1G7UZS8"/>
<feature type="domain" description="Hemerythrin-like" evidence="1">
    <location>
        <begin position="14"/>
        <end position="146"/>
    </location>
</feature>
<accession>A0A1G7UZS8</accession>